<evidence type="ECO:0000259" key="11">
    <source>
        <dbReference type="Pfam" id="PF07730"/>
    </source>
</evidence>
<gene>
    <name evidence="12" type="ORF">GCM10010307_81560</name>
</gene>
<dbReference type="PANTHER" id="PTHR24421">
    <property type="entry name" value="NITRATE/NITRITE SENSOR PROTEIN NARX-RELATED"/>
    <property type="match status" value="1"/>
</dbReference>
<feature type="transmembrane region" description="Helical" evidence="10">
    <location>
        <begin position="446"/>
        <end position="464"/>
    </location>
</feature>
<organism evidence="12 13">
    <name type="scientific">Streptomyces vastus</name>
    <dbReference type="NCBI Taxonomy" id="285451"/>
    <lineage>
        <taxon>Bacteria</taxon>
        <taxon>Bacillati</taxon>
        <taxon>Actinomycetota</taxon>
        <taxon>Actinomycetes</taxon>
        <taxon>Kitasatosporales</taxon>
        <taxon>Streptomycetaceae</taxon>
        <taxon>Streptomyces</taxon>
    </lineage>
</organism>
<keyword evidence="5" id="KW-0547">Nucleotide-binding</keyword>
<evidence type="ECO:0000256" key="2">
    <source>
        <dbReference type="ARBA" id="ARBA00012438"/>
    </source>
</evidence>
<keyword evidence="7" id="KW-0067">ATP-binding</keyword>
<feature type="transmembrane region" description="Helical" evidence="10">
    <location>
        <begin position="420"/>
        <end position="439"/>
    </location>
</feature>
<feature type="transmembrane region" description="Helical" evidence="10">
    <location>
        <begin position="58"/>
        <end position="74"/>
    </location>
</feature>
<keyword evidence="4" id="KW-0808">Transferase</keyword>
<evidence type="ECO:0000256" key="1">
    <source>
        <dbReference type="ARBA" id="ARBA00000085"/>
    </source>
</evidence>
<dbReference type="InterPro" id="IPR036890">
    <property type="entry name" value="HATPase_C_sf"/>
</dbReference>
<feature type="domain" description="Signal transduction histidine kinase subgroup 3 dimerisation and phosphoacceptor" evidence="11">
    <location>
        <begin position="179"/>
        <end position="230"/>
    </location>
</feature>
<dbReference type="EMBL" id="BAAASJ010000122">
    <property type="protein sequence ID" value="GAA2662478.1"/>
    <property type="molecule type" value="Genomic_DNA"/>
</dbReference>
<evidence type="ECO:0000256" key="5">
    <source>
        <dbReference type="ARBA" id="ARBA00022741"/>
    </source>
</evidence>
<dbReference type="Gene3D" id="3.30.565.10">
    <property type="entry name" value="Histidine kinase-like ATPase, C-terminal domain"/>
    <property type="match status" value="1"/>
</dbReference>
<keyword evidence="10" id="KW-1133">Transmembrane helix</keyword>
<comment type="catalytic activity">
    <reaction evidence="1">
        <text>ATP + protein L-histidine = ADP + protein N-phospho-L-histidine.</text>
        <dbReference type="EC" id="2.7.13.3"/>
    </reaction>
</comment>
<keyword evidence="10" id="KW-0812">Transmembrane</keyword>
<dbReference type="InterPro" id="IPR011712">
    <property type="entry name" value="Sig_transdc_His_kin_sub3_dim/P"/>
</dbReference>
<evidence type="ECO:0000256" key="8">
    <source>
        <dbReference type="ARBA" id="ARBA00023012"/>
    </source>
</evidence>
<dbReference type="CDD" id="cd16917">
    <property type="entry name" value="HATPase_UhpB-NarQ-NarX-like"/>
    <property type="match status" value="1"/>
</dbReference>
<evidence type="ECO:0000313" key="12">
    <source>
        <dbReference type="EMBL" id="GAA2662478.1"/>
    </source>
</evidence>
<dbReference type="SUPFAM" id="SSF55874">
    <property type="entry name" value="ATPase domain of HSP90 chaperone/DNA topoisomerase II/histidine kinase"/>
    <property type="match status" value="1"/>
</dbReference>
<comment type="caution">
    <text evidence="12">The sequence shown here is derived from an EMBL/GenBank/DDBJ whole genome shotgun (WGS) entry which is preliminary data.</text>
</comment>
<name>A0ABP6E9V1_9ACTN</name>
<dbReference type="RefSeq" id="WP_344396526.1">
    <property type="nucleotide sequence ID" value="NZ_BAAASJ010000122.1"/>
</dbReference>
<reference evidence="13" key="1">
    <citation type="journal article" date="2019" name="Int. J. Syst. Evol. Microbiol.">
        <title>The Global Catalogue of Microorganisms (GCM) 10K type strain sequencing project: providing services to taxonomists for standard genome sequencing and annotation.</title>
        <authorList>
            <consortium name="The Broad Institute Genomics Platform"/>
            <consortium name="The Broad Institute Genome Sequencing Center for Infectious Disease"/>
            <person name="Wu L."/>
            <person name="Ma J."/>
        </authorList>
    </citation>
    <scope>NUCLEOTIDE SEQUENCE [LARGE SCALE GENOMIC DNA]</scope>
    <source>
        <strain evidence="13">JCM 4524</strain>
    </source>
</reference>
<feature type="transmembrane region" description="Helical" evidence="10">
    <location>
        <begin position="389"/>
        <end position="408"/>
    </location>
</feature>
<feature type="transmembrane region" description="Helical" evidence="10">
    <location>
        <begin position="105"/>
        <end position="126"/>
    </location>
</feature>
<dbReference type="PANTHER" id="PTHR24421:SF10">
    <property type="entry name" value="NITRATE_NITRITE SENSOR PROTEIN NARQ"/>
    <property type="match status" value="1"/>
</dbReference>
<dbReference type="EC" id="2.7.13.3" evidence="2"/>
<accession>A0ABP6E9V1</accession>
<keyword evidence="10" id="KW-0472">Membrane</keyword>
<keyword evidence="6" id="KW-0418">Kinase</keyword>
<evidence type="ECO:0000313" key="13">
    <source>
        <dbReference type="Proteomes" id="UP001500151"/>
    </source>
</evidence>
<feature type="coiled-coil region" evidence="9">
    <location>
        <begin position="151"/>
        <end position="181"/>
    </location>
</feature>
<keyword evidence="13" id="KW-1185">Reference proteome</keyword>
<keyword evidence="8" id="KW-0902">Two-component regulatory system</keyword>
<evidence type="ECO:0000256" key="4">
    <source>
        <dbReference type="ARBA" id="ARBA00022679"/>
    </source>
</evidence>
<evidence type="ECO:0000256" key="6">
    <source>
        <dbReference type="ARBA" id="ARBA00022777"/>
    </source>
</evidence>
<evidence type="ECO:0000256" key="7">
    <source>
        <dbReference type="ARBA" id="ARBA00022840"/>
    </source>
</evidence>
<sequence>MNRTDDRLLPVLLICAQAVVWPGAALVRGAVPPASALLVAALVAGVVTAALALRHTRPVATLVVVAAACALGAGPLPAGAMAVLGTAGVALALFTVATERDAFTAVLCVVALAAWQLLQGISLYGLSDRDGLDLVLTAVLYAAACGAGLLVRRTRRTRQAAEQLLKRAESERHRLPAAERRRMERELHDVSAHHLTAVVVTAGAALGLRERRPELAEEALEFAVETGREVSRALGAVRAPAPSREDQPSPQERLLDLVAGFRRLDQQVDCKIGPLPDGAVADAAYGIVREALTNVARHAPGAHTRVQVRYGDTRTDVVVTSAAPPAGATAHGAGLGGGRGQGFLRSRAREADGTLTTGPTPEGGWEVRAVLPGRTAAPVERSVARSYRLAQLTAAVGMVVQPLLPVLVVRAEDASSGTRVSAGVLFALLAAAQAVALLWLRRAPRVAQGVLFGLALLWPVAMATGDYTGPAVLPPALSLLATCAALTADAARTAASPSLAEDRPRLALLPRTAVPSAANVCPRLRLSALPVAAVAAHAAAATAAVLDRGTTVPVLAVVAGTTAAASLAAGAARWAGALRGRRDRAAQGTRNERLAAWTEEAVRDAWAERRRIAAGLETTVLARTADMVAAAEAGRLDATAERAREALAAMRALLDTVREGETGPELRPQPTLQALDLLAHQLRATGREVEIRLTDRVPERLPTAVDLAAYHAAETVLAVGGEEAAVLELDADDGTLTLTATGVPRAADPAVRERLTTRVSALGGTLTTGPQGTVRLRLPLAVAPGDEEREREL</sequence>
<dbReference type="Gene3D" id="1.20.5.1930">
    <property type="match status" value="1"/>
</dbReference>
<dbReference type="Pfam" id="PF07730">
    <property type="entry name" value="HisKA_3"/>
    <property type="match status" value="1"/>
</dbReference>
<evidence type="ECO:0000256" key="10">
    <source>
        <dbReference type="SAM" id="Phobius"/>
    </source>
</evidence>
<protein>
    <recommendedName>
        <fullName evidence="2">histidine kinase</fullName>
        <ecNumber evidence="2">2.7.13.3</ecNumber>
    </recommendedName>
</protein>
<keyword evidence="3" id="KW-0597">Phosphoprotein</keyword>
<evidence type="ECO:0000256" key="9">
    <source>
        <dbReference type="SAM" id="Coils"/>
    </source>
</evidence>
<feature type="transmembrane region" description="Helical" evidence="10">
    <location>
        <begin position="132"/>
        <end position="151"/>
    </location>
</feature>
<proteinExistence type="predicted"/>
<keyword evidence="9" id="KW-0175">Coiled coil</keyword>
<dbReference type="Proteomes" id="UP001500151">
    <property type="component" value="Unassembled WGS sequence"/>
</dbReference>
<feature type="transmembrane region" description="Helical" evidence="10">
    <location>
        <begin position="80"/>
        <end position="98"/>
    </location>
</feature>
<dbReference type="InterPro" id="IPR050482">
    <property type="entry name" value="Sensor_HK_TwoCompSys"/>
</dbReference>
<evidence type="ECO:0000256" key="3">
    <source>
        <dbReference type="ARBA" id="ARBA00022553"/>
    </source>
</evidence>
<feature type="transmembrane region" description="Helical" evidence="10">
    <location>
        <begin position="35"/>
        <end position="53"/>
    </location>
</feature>